<keyword evidence="6 10" id="KW-0460">Magnesium</keyword>
<dbReference type="PANTHER" id="PTHR30523">
    <property type="entry name" value="PHOSPHOENOLPYRUVATE CARBOXYLASE"/>
    <property type="match status" value="1"/>
</dbReference>
<dbReference type="PANTHER" id="PTHR30523:SF6">
    <property type="entry name" value="PHOSPHOENOLPYRUVATE CARBOXYLASE"/>
    <property type="match status" value="1"/>
</dbReference>
<comment type="function">
    <text evidence="2 10">Forms oxaloacetate, a four-carbon dicarboxylic acid source for the tricarboxylic acid cycle.</text>
</comment>
<dbReference type="SUPFAM" id="SSF51621">
    <property type="entry name" value="Phosphoenolpyruvate/pyruvate domain"/>
    <property type="match status" value="1"/>
</dbReference>
<evidence type="ECO:0000256" key="2">
    <source>
        <dbReference type="ARBA" id="ARBA00003670"/>
    </source>
</evidence>
<dbReference type="PROSITE" id="PS00393">
    <property type="entry name" value="PEPCASE_2"/>
    <property type="match status" value="1"/>
</dbReference>
<evidence type="ECO:0000256" key="1">
    <source>
        <dbReference type="ARBA" id="ARBA00001946"/>
    </source>
</evidence>
<dbReference type="GO" id="GO:0008964">
    <property type="term" value="F:phosphoenolpyruvate carboxylase activity"/>
    <property type="evidence" value="ECO:0007669"/>
    <property type="project" value="UniProtKB-UniRule"/>
</dbReference>
<dbReference type="AlphaFoldDB" id="A0A7C4QUB9"/>
<dbReference type="GO" id="GO:0006107">
    <property type="term" value="P:oxaloacetate metabolic process"/>
    <property type="evidence" value="ECO:0007669"/>
    <property type="project" value="UniProtKB-UniRule"/>
</dbReference>
<reference evidence="13" key="1">
    <citation type="journal article" date="2020" name="mSystems">
        <title>Genome- and Community-Level Interaction Insights into Carbon Utilization and Element Cycling Functions of Hydrothermarchaeota in Hydrothermal Sediment.</title>
        <authorList>
            <person name="Zhou Z."/>
            <person name="Liu Y."/>
            <person name="Xu W."/>
            <person name="Pan J."/>
            <person name="Luo Z.H."/>
            <person name="Li M."/>
        </authorList>
    </citation>
    <scope>NUCLEOTIDE SEQUENCE [LARGE SCALE GENOMIC DNA]</scope>
    <source>
        <strain evidence="13">SpSt-508</strain>
    </source>
</reference>
<dbReference type="InterPro" id="IPR033129">
    <property type="entry name" value="PEPCASE_His_AS"/>
</dbReference>
<dbReference type="EMBL" id="DSVQ01000019">
    <property type="protein sequence ID" value="HGT40969.1"/>
    <property type="molecule type" value="Genomic_DNA"/>
</dbReference>
<keyword evidence="8 10" id="KW-0120">Carbon dioxide fixation</keyword>
<comment type="subunit">
    <text evidence="10">Homotetramer.</text>
</comment>
<evidence type="ECO:0000256" key="7">
    <source>
        <dbReference type="ARBA" id="ARBA00023239"/>
    </source>
</evidence>
<dbReference type="InterPro" id="IPR022805">
    <property type="entry name" value="PEP_COase_bac/pln-type"/>
</dbReference>
<organism evidence="13">
    <name type="scientific">Schlesneria paludicola</name>
    <dbReference type="NCBI Taxonomy" id="360056"/>
    <lineage>
        <taxon>Bacteria</taxon>
        <taxon>Pseudomonadati</taxon>
        <taxon>Planctomycetota</taxon>
        <taxon>Planctomycetia</taxon>
        <taxon>Planctomycetales</taxon>
        <taxon>Planctomycetaceae</taxon>
        <taxon>Schlesneria</taxon>
    </lineage>
</organism>
<dbReference type="GO" id="GO:0005829">
    <property type="term" value="C:cytosol"/>
    <property type="evidence" value="ECO:0007669"/>
    <property type="project" value="TreeGrafter"/>
</dbReference>
<comment type="caution">
    <text evidence="13">The sequence shown here is derived from an EMBL/GenBank/DDBJ whole genome shotgun (WGS) entry which is preliminary data.</text>
</comment>
<comment type="similarity">
    <text evidence="3 10">Belongs to the PEPCase type 1 family.</text>
</comment>
<comment type="cofactor">
    <cofactor evidence="1 10">
        <name>Mg(2+)</name>
        <dbReference type="ChEBI" id="CHEBI:18420"/>
    </cofactor>
</comment>
<evidence type="ECO:0000256" key="11">
    <source>
        <dbReference type="PROSITE-ProRule" id="PRU10111"/>
    </source>
</evidence>
<name>A0A7C4QUB9_9PLAN</name>
<evidence type="ECO:0000313" key="13">
    <source>
        <dbReference type="EMBL" id="HGT40969.1"/>
    </source>
</evidence>
<evidence type="ECO:0000256" key="10">
    <source>
        <dbReference type="HAMAP-Rule" id="MF_00595"/>
    </source>
</evidence>
<dbReference type="InterPro" id="IPR018129">
    <property type="entry name" value="PEP_COase_Lys_AS"/>
</dbReference>
<evidence type="ECO:0000256" key="9">
    <source>
        <dbReference type="ARBA" id="ARBA00048995"/>
    </source>
</evidence>
<dbReference type="PRINTS" id="PR00150">
    <property type="entry name" value="PEPCARBXLASE"/>
</dbReference>
<dbReference type="HAMAP" id="MF_00595">
    <property type="entry name" value="PEPcase_type1"/>
    <property type="match status" value="1"/>
</dbReference>
<feature type="active site" evidence="10 12">
    <location>
        <position position="593"/>
    </location>
</feature>
<dbReference type="PROSITE" id="PS00781">
    <property type="entry name" value="PEPCASE_1"/>
    <property type="match status" value="1"/>
</dbReference>
<keyword evidence="13" id="KW-0670">Pyruvate</keyword>
<dbReference type="Pfam" id="PF00311">
    <property type="entry name" value="PEPcase"/>
    <property type="match status" value="1"/>
</dbReference>
<dbReference type="GO" id="GO:0006099">
    <property type="term" value="P:tricarboxylic acid cycle"/>
    <property type="evidence" value="ECO:0007669"/>
    <property type="project" value="InterPro"/>
</dbReference>
<proteinExistence type="inferred from homology"/>
<accession>A0A7C4QUB9</accession>
<dbReference type="GO" id="GO:0000287">
    <property type="term" value="F:magnesium ion binding"/>
    <property type="evidence" value="ECO:0007669"/>
    <property type="project" value="UniProtKB-UniRule"/>
</dbReference>
<dbReference type="Gene3D" id="1.20.1440.90">
    <property type="entry name" value="Phosphoenolpyruvate/pyruvate domain"/>
    <property type="match status" value="1"/>
</dbReference>
<evidence type="ECO:0000256" key="5">
    <source>
        <dbReference type="ARBA" id="ARBA00022419"/>
    </source>
</evidence>
<sequence length="936" mass="105331">MIATNLRHDIDELNQLLEHVLAEQAGSALVDALRQIRQLAHERRLGLPGAGDLLAERIARLTEDEMAAVVRALGLYFDLANLAEDLQRVRVLRERERSANDAEPAESIADAVARWKQSGLPAEEVQTLLDRLSIDLVFTAHPTEAKRRTTRRVLRELRTILQAARRTDVLPREQRECRERLLSALTLLWQVDPIRPQRPTVMHEVERGLFFFESLWQILPVLRRQLRQGLRRHYPEFEFRVPTWLRFGSWIGGDRDGNPFVTSEVTAWALQRLRQAAVERHLDVCRRLSQLLVMSERQFPVDAALHEALHAAVTRWPEVQAAAAQVSEVEVYRRWLKVIEARLAATLAAAGDSPADSSAYSTGGELLADVQLLADSIVHHRGRRIVVGYLETWLDQIATFGLQAAALDVRQDSRVHVDVLCEIAQRLGWCEDFRAASEARRQSLLLSGPAVGGELLQAGLSDIARDTLKLFQLLVRTVRSQGAERLGGHVISMTHHPSDVLAVWWLWHWAWRATPGGEDQPPAYLPIIPLFETIDDLQRGPRVMTDLLQIPQYRDYLRQSRWAAKPSPAGLPETALAADPTQIVMVGYSDSTKDGGYLAASWGLFRAQDRLADVTRALGVRLVVFHGRGGALGRGGGPAARAILSLPPRSVGGALRMTEQGEVLAERYDDPQIAQRHLEQVTWATMLVSGLPSEPLPPEWPQLLDRLAERSYRRYRQLVEHPAFLSYFEQATPITEIERLPIGSRPARRRERKSLADLRAIPWTFAWTQCRHILPAWYGLGTALVEEIHGESANGDWHALQALYNRWPLFQAVIDNAALALAKADLGIARRYAELALTRDPQAEEVWRLIEEEYQRSQAAVLMVTGEPALLSGLPWLQRSIQERNPSVDPLNLIQIELLRRMRTAVEQGADDVADRLSELTRLTIQGVAAGLRTTG</sequence>
<dbReference type="GO" id="GO:0015977">
    <property type="term" value="P:carbon fixation"/>
    <property type="evidence" value="ECO:0007669"/>
    <property type="project" value="UniProtKB-UniRule"/>
</dbReference>
<evidence type="ECO:0000256" key="3">
    <source>
        <dbReference type="ARBA" id="ARBA00008346"/>
    </source>
</evidence>
<protein>
    <recommendedName>
        <fullName evidence="5 10">Phosphoenolpyruvate carboxylase</fullName>
        <shortName evidence="10">PEPC</shortName>
        <shortName evidence="10">PEPCase</shortName>
        <ecNumber evidence="4 10">4.1.1.31</ecNumber>
    </recommendedName>
</protein>
<evidence type="ECO:0000256" key="4">
    <source>
        <dbReference type="ARBA" id="ARBA00012305"/>
    </source>
</evidence>
<gene>
    <name evidence="10" type="primary">ppc</name>
    <name evidence="13" type="ORF">ENS64_17120</name>
</gene>
<comment type="catalytic activity">
    <reaction evidence="9 10">
        <text>oxaloacetate + phosphate = phosphoenolpyruvate + hydrogencarbonate</text>
        <dbReference type="Rhea" id="RHEA:28370"/>
        <dbReference type="ChEBI" id="CHEBI:16452"/>
        <dbReference type="ChEBI" id="CHEBI:17544"/>
        <dbReference type="ChEBI" id="CHEBI:43474"/>
        <dbReference type="ChEBI" id="CHEBI:58702"/>
        <dbReference type="EC" id="4.1.1.31"/>
    </reaction>
</comment>
<dbReference type="InterPro" id="IPR015813">
    <property type="entry name" value="Pyrv/PenolPyrv_kinase-like_dom"/>
</dbReference>
<evidence type="ECO:0000256" key="12">
    <source>
        <dbReference type="PROSITE-ProRule" id="PRU10112"/>
    </source>
</evidence>
<evidence type="ECO:0000256" key="6">
    <source>
        <dbReference type="ARBA" id="ARBA00022842"/>
    </source>
</evidence>
<feature type="active site" evidence="10 11">
    <location>
        <position position="141"/>
    </location>
</feature>
<dbReference type="EC" id="4.1.1.31" evidence="4 10"/>
<dbReference type="InterPro" id="IPR021135">
    <property type="entry name" value="PEP_COase"/>
</dbReference>
<dbReference type="NCBIfam" id="NF000584">
    <property type="entry name" value="PRK00009.1"/>
    <property type="match status" value="1"/>
</dbReference>
<keyword evidence="7 10" id="KW-0456">Lyase</keyword>
<evidence type="ECO:0000256" key="8">
    <source>
        <dbReference type="ARBA" id="ARBA00023300"/>
    </source>
</evidence>